<dbReference type="InterPro" id="IPR036397">
    <property type="entry name" value="RNaseH_sf"/>
</dbReference>
<comment type="cofactor">
    <cofactor evidence="2">
        <name>Mg(2+)</name>
        <dbReference type="ChEBI" id="CHEBI:18420"/>
    </cofactor>
</comment>
<keyword evidence="13 14" id="KW-0464">Manganese</keyword>
<evidence type="ECO:0000259" key="17">
    <source>
        <dbReference type="PROSITE" id="PS51975"/>
    </source>
</evidence>
<organism evidence="18 19">
    <name type="scientific">Mycoplasma todarodis</name>
    <dbReference type="NCBI Taxonomy" id="1937191"/>
    <lineage>
        <taxon>Bacteria</taxon>
        <taxon>Bacillati</taxon>
        <taxon>Mycoplasmatota</taxon>
        <taxon>Mollicutes</taxon>
        <taxon>Mycoplasmataceae</taxon>
        <taxon>Mycoplasma</taxon>
    </lineage>
</organism>
<feature type="domain" description="RNase H type-2" evidence="17">
    <location>
        <begin position="14"/>
        <end position="197"/>
    </location>
</feature>
<dbReference type="NCBIfam" id="NF000594">
    <property type="entry name" value="PRK00015.1-1"/>
    <property type="match status" value="1"/>
</dbReference>
<dbReference type="NCBIfam" id="NF000595">
    <property type="entry name" value="PRK00015.1-3"/>
    <property type="match status" value="1"/>
</dbReference>
<keyword evidence="10 14" id="KW-0479">Metal-binding</keyword>
<dbReference type="Proteomes" id="UP000291072">
    <property type="component" value="Unassembled WGS sequence"/>
</dbReference>
<evidence type="ECO:0000256" key="7">
    <source>
        <dbReference type="ARBA" id="ARBA00019179"/>
    </source>
</evidence>
<dbReference type="CDD" id="cd07182">
    <property type="entry name" value="RNase_HII_bacteria_HII_like"/>
    <property type="match status" value="1"/>
</dbReference>
<evidence type="ECO:0000313" key="19">
    <source>
        <dbReference type="Proteomes" id="UP000291072"/>
    </source>
</evidence>
<keyword evidence="12 14" id="KW-0378">Hydrolase</keyword>
<evidence type="ECO:0000256" key="6">
    <source>
        <dbReference type="ARBA" id="ARBA00012180"/>
    </source>
</evidence>
<dbReference type="GO" id="GO:0004523">
    <property type="term" value="F:RNA-DNA hybrid ribonuclease activity"/>
    <property type="evidence" value="ECO:0007669"/>
    <property type="project" value="UniProtKB-UniRule"/>
</dbReference>
<dbReference type="SUPFAM" id="SSF53098">
    <property type="entry name" value="Ribonuclease H-like"/>
    <property type="match status" value="1"/>
</dbReference>
<feature type="binding site" evidence="14 15">
    <location>
        <position position="20"/>
    </location>
    <ligand>
        <name>a divalent metal cation</name>
        <dbReference type="ChEBI" id="CHEBI:60240"/>
    </ligand>
</feature>
<keyword evidence="8 14" id="KW-0963">Cytoplasm</keyword>
<dbReference type="OrthoDB" id="9803420at2"/>
<dbReference type="GO" id="GO:0032299">
    <property type="term" value="C:ribonuclease H2 complex"/>
    <property type="evidence" value="ECO:0007669"/>
    <property type="project" value="TreeGrafter"/>
</dbReference>
<dbReference type="GO" id="GO:0005737">
    <property type="term" value="C:cytoplasm"/>
    <property type="evidence" value="ECO:0007669"/>
    <property type="project" value="UniProtKB-SubCell"/>
</dbReference>
<dbReference type="GO" id="GO:0043137">
    <property type="term" value="P:DNA replication, removal of RNA primer"/>
    <property type="evidence" value="ECO:0007669"/>
    <property type="project" value="TreeGrafter"/>
</dbReference>
<evidence type="ECO:0000256" key="11">
    <source>
        <dbReference type="ARBA" id="ARBA00022759"/>
    </source>
</evidence>
<evidence type="ECO:0000256" key="14">
    <source>
        <dbReference type="HAMAP-Rule" id="MF_00052"/>
    </source>
</evidence>
<accession>A0A4V2NI63</accession>
<comment type="similarity">
    <text evidence="5 14 16">Belongs to the RNase HII family.</text>
</comment>
<comment type="catalytic activity">
    <reaction evidence="1 14 15 16">
        <text>Endonucleolytic cleavage to 5'-phosphomonoester.</text>
        <dbReference type="EC" id="3.1.26.4"/>
    </reaction>
</comment>
<evidence type="ECO:0000256" key="1">
    <source>
        <dbReference type="ARBA" id="ARBA00000077"/>
    </source>
</evidence>
<dbReference type="PANTHER" id="PTHR10954:SF18">
    <property type="entry name" value="RIBONUCLEASE HII"/>
    <property type="match status" value="1"/>
</dbReference>
<dbReference type="EMBL" id="PSZP01000004">
    <property type="protein sequence ID" value="TCG11648.1"/>
    <property type="molecule type" value="Genomic_DNA"/>
</dbReference>
<dbReference type="PANTHER" id="PTHR10954">
    <property type="entry name" value="RIBONUCLEASE H2 SUBUNIT A"/>
    <property type="match status" value="1"/>
</dbReference>
<keyword evidence="11 14" id="KW-0255">Endonuclease</keyword>
<dbReference type="PROSITE" id="PS51975">
    <property type="entry name" value="RNASE_H_2"/>
    <property type="match status" value="1"/>
</dbReference>
<evidence type="ECO:0000256" key="3">
    <source>
        <dbReference type="ARBA" id="ARBA00004065"/>
    </source>
</evidence>
<dbReference type="GO" id="GO:0003723">
    <property type="term" value="F:RNA binding"/>
    <property type="evidence" value="ECO:0007669"/>
    <property type="project" value="UniProtKB-UniRule"/>
</dbReference>
<comment type="subcellular location">
    <subcellularLocation>
        <location evidence="4 14">Cytoplasm</location>
    </subcellularLocation>
</comment>
<comment type="function">
    <text evidence="3 14 16">Endonuclease that specifically degrades the RNA of RNA-DNA hybrids.</text>
</comment>
<name>A0A4V2NI63_9MOLU</name>
<dbReference type="InterPro" id="IPR022898">
    <property type="entry name" value="RNase_HII"/>
</dbReference>
<dbReference type="GO" id="GO:0006298">
    <property type="term" value="P:mismatch repair"/>
    <property type="evidence" value="ECO:0007669"/>
    <property type="project" value="TreeGrafter"/>
</dbReference>
<evidence type="ECO:0000256" key="5">
    <source>
        <dbReference type="ARBA" id="ARBA00007383"/>
    </source>
</evidence>
<evidence type="ECO:0000256" key="9">
    <source>
        <dbReference type="ARBA" id="ARBA00022722"/>
    </source>
</evidence>
<feature type="binding site" evidence="14 15">
    <location>
        <position position="21"/>
    </location>
    <ligand>
        <name>a divalent metal cation</name>
        <dbReference type="ChEBI" id="CHEBI:60240"/>
    </ligand>
</feature>
<feature type="binding site" evidence="14 15">
    <location>
        <position position="112"/>
    </location>
    <ligand>
        <name>a divalent metal cation</name>
        <dbReference type="ChEBI" id="CHEBI:60240"/>
    </ligand>
</feature>
<dbReference type="Gene3D" id="3.30.420.10">
    <property type="entry name" value="Ribonuclease H-like superfamily/Ribonuclease H"/>
    <property type="match status" value="1"/>
</dbReference>
<evidence type="ECO:0000256" key="13">
    <source>
        <dbReference type="ARBA" id="ARBA00023211"/>
    </source>
</evidence>
<dbReference type="InterPro" id="IPR001352">
    <property type="entry name" value="RNase_HII/HIII"/>
</dbReference>
<dbReference type="HAMAP" id="MF_00052_B">
    <property type="entry name" value="RNase_HII_B"/>
    <property type="match status" value="1"/>
</dbReference>
<gene>
    <name evidence="14" type="primary">rnhB</name>
    <name evidence="18" type="ORF">C4B25_00870</name>
</gene>
<comment type="cofactor">
    <cofactor evidence="14 15">
        <name>Mn(2+)</name>
        <dbReference type="ChEBI" id="CHEBI:29035"/>
    </cofactor>
    <cofactor evidence="14 15">
        <name>Mg(2+)</name>
        <dbReference type="ChEBI" id="CHEBI:18420"/>
    </cofactor>
    <text evidence="14 15">Manganese or magnesium. Binds 1 divalent metal ion per monomer in the absence of substrate. May bind a second metal ion after substrate binding.</text>
</comment>
<keyword evidence="19" id="KW-1185">Reference proteome</keyword>
<keyword evidence="9 14" id="KW-0540">Nuclease</keyword>
<dbReference type="InterPro" id="IPR024567">
    <property type="entry name" value="RNase_HII/HIII_dom"/>
</dbReference>
<reference evidence="18 19" key="1">
    <citation type="submission" date="2018-02" db="EMBL/GenBank/DDBJ databases">
        <title>Mycoplasma marinum and Mycoplasma todarodis sp. nov., moderately halophilic and psychrotolerant mycoplasmas isolated from cephalopods.</title>
        <authorList>
            <person name="Viver T."/>
        </authorList>
    </citation>
    <scope>NUCLEOTIDE SEQUENCE [LARGE SCALE GENOMIC DNA]</scope>
    <source>
        <strain evidence="18 19">5H</strain>
    </source>
</reference>
<evidence type="ECO:0000313" key="18">
    <source>
        <dbReference type="EMBL" id="TCG11648.1"/>
    </source>
</evidence>
<dbReference type="Pfam" id="PF01351">
    <property type="entry name" value="RNase_HII"/>
    <property type="match status" value="1"/>
</dbReference>
<evidence type="ECO:0000256" key="12">
    <source>
        <dbReference type="ARBA" id="ARBA00022801"/>
    </source>
</evidence>
<evidence type="ECO:0000256" key="8">
    <source>
        <dbReference type="ARBA" id="ARBA00022490"/>
    </source>
</evidence>
<dbReference type="EC" id="3.1.26.4" evidence="6 14"/>
<evidence type="ECO:0000256" key="4">
    <source>
        <dbReference type="ARBA" id="ARBA00004496"/>
    </source>
</evidence>
<dbReference type="InterPro" id="IPR012337">
    <property type="entry name" value="RNaseH-like_sf"/>
</dbReference>
<dbReference type="AlphaFoldDB" id="A0A4V2NI63"/>
<protein>
    <recommendedName>
        <fullName evidence="7 14">Ribonuclease HII</fullName>
        <shortName evidence="14">RNase HII</shortName>
        <ecNumber evidence="6 14">3.1.26.4</ecNumber>
    </recommendedName>
</protein>
<dbReference type="GO" id="GO:0030145">
    <property type="term" value="F:manganese ion binding"/>
    <property type="evidence" value="ECO:0007669"/>
    <property type="project" value="UniProtKB-UniRule"/>
</dbReference>
<evidence type="ECO:0000256" key="16">
    <source>
        <dbReference type="RuleBase" id="RU003515"/>
    </source>
</evidence>
<sequence>MYKYEQELINKGIKYIAGCDEAGRGPMAGPVVAAACILPINYKNDLIDDSKKMSEKKREEAFEQIMNDALAFDVQIIEASEVDALNPKESSRVGMTKAINNLKIKPEHILVDFEKVYVDIEQQGIKKGDSLSITIAAASILAKVTRDRIMVEYAKEYPNYGFEKHKGYVTKTHKEALKKYGVTAIHRKSYKPVKEFL</sequence>
<evidence type="ECO:0000256" key="2">
    <source>
        <dbReference type="ARBA" id="ARBA00001946"/>
    </source>
</evidence>
<proteinExistence type="inferred from homology"/>
<evidence type="ECO:0000256" key="10">
    <source>
        <dbReference type="ARBA" id="ARBA00022723"/>
    </source>
</evidence>
<comment type="caution">
    <text evidence="18">The sequence shown here is derived from an EMBL/GenBank/DDBJ whole genome shotgun (WGS) entry which is preliminary data.</text>
</comment>
<evidence type="ECO:0000256" key="15">
    <source>
        <dbReference type="PROSITE-ProRule" id="PRU01319"/>
    </source>
</evidence>